<dbReference type="EMBL" id="GG749409">
    <property type="protein sequence ID" value="EGE78312.1"/>
    <property type="molecule type" value="Genomic_DNA"/>
</dbReference>
<evidence type="ECO:0000313" key="1">
    <source>
        <dbReference type="EMBL" id="EGE78312.1"/>
    </source>
</evidence>
<proteinExistence type="predicted"/>
<dbReference type="AlphaFoldDB" id="F2T587"/>
<sequence>MSFNKILTKKVVDKLSKSGMNVVLSVATRTEAWSRPEYVADEIGARTNPIIVKSKTALPAGTVELEPEHGENVKQDHVTGVAFDVNGHGHSLHFETNPEYV</sequence>
<organism evidence="1">
    <name type="scientific">Ajellomyces dermatitidis (strain ATCC 18188 / CBS 674.68)</name>
    <name type="common">Blastomyces dermatitidis</name>
    <dbReference type="NCBI Taxonomy" id="653446"/>
    <lineage>
        <taxon>Eukaryota</taxon>
        <taxon>Fungi</taxon>
        <taxon>Dikarya</taxon>
        <taxon>Ascomycota</taxon>
        <taxon>Pezizomycotina</taxon>
        <taxon>Eurotiomycetes</taxon>
        <taxon>Eurotiomycetidae</taxon>
        <taxon>Onygenales</taxon>
        <taxon>Ajellomycetaceae</taxon>
        <taxon>Blastomyces</taxon>
    </lineage>
</organism>
<reference evidence="1" key="1">
    <citation type="submission" date="2010-03" db="EMBL/GenBank/DDBJ databases">
        <title>Annotation of Blastomyces dermatitidis strain ATCC 18188.</title>
        <authorList>
            <consortium name="The Broad Institute Genome Sequencing Platform"/>
            <consortium name="Broad Institute Genome Sequencing Center for Infectious Disease."/>
            <person name="Cuomo C."/>
            <person name="Klein B."/>
            <person name="Sullivan T."/>
            <person name="Heitman J."/>
            <person name="Young S."/>
            <person name="Zeng Q."/>
            <person name="Gargeya S."/>
            <person name="Alvarado L."/>
            <person name="Berlin A.M."/>
            <person name="Chapman S.B."/>
            <person name="Chen Z."/>
            <person name="Freedman E."/>
            <person name="Gellesch M."/>
            <person name="Goldberg J."/>
            <person name="Griggs A."/>
            <person name="Gujja S."/>
            <person name="Heilman E."/>
            <person name="Heiman D."/>
            <person name="Howarth C."/>
            <person name="Mehta T."/>
            <person name="Neiman D."/>
            <person name="Pearson M."/>
            <person name="Roberts A."/>
            <person name="Saif S."/>
            <person name="Shea T."/>
            <person name="Shenoy N."/>
            <person name="Sisk P."/>
            <person name="Stolte C."/>
            <person name="Sykes S."/>
            <person name="White J."/>
            <person name="Yandava C."/>
            <person name="Haas B."/>
            <person name="Nusbaum C."/>
            <person name="Birren B."/>
        </authorList>
    </citation>
    <scope>NUCLEOTIDE SEQUENCE</scope>
    <source>
        <strain evidence="1">ATCC 18188</strain>
    </source>
</reference>
<gene>
    <name evidence="1" type="ORF">BDDG_01249</name>
</gene>
<dbReference type="HOGENOM" id="CLU_152044_0_0_1"/>
<dbReference type="OrthoDB" id="3827601at2759"/>
<name>F2T587_AJEDA</name>
<accession>F2T587</accession>
<dbReference type="Proteomes" id="UP000007802">
    <property type="component" value="Unassembled WGS sequence"/>
</dbReference>
<protein>
    <submittedName>
        <fullName evidence="1">Uncharacterized protein</fullName>
    </submittedName>
</protein>